<organism evidence="1 2">
    <name type="scientific">Trifolium medium</name>
    <dbReference type="NCBI Taxonomy" id="97028"/>
    <lineage>
        <taxon>Eukaryota</taxon>
        <taxon>Viridiplantae</taxon>
        <taxon>Streptophyta</taxon>
        <taxon>Embryophyta</taxon>
        <taxon>Tracheophyta</taxon>
        <taxon>Spermatophyta</taxon>
        <taxon>Magnoliopsida</taxon>
        <taxon>eudicotyledons</taxon>
        <taxon>Gunneridae</taxon>
        <taxon>Pentapetalae</taxon>
        <taxon>rosids</taxon>
        <taxon>fabids</taxon>
        <taxon>Fabales</taxon>
        <taxon>Fabaceae</taxon>
        <taxon>Papilionoideae</taxon>
        <taxon>50 kb inversion clade</taxon>
        <taxon>NPAAA clade</taxon>
        <taxon>Hologalegina</taxon>
        <taxon>IRL clade</taxon>
        <taxon>Trifolieae</taxon>
        <taxon>Trifolium</taxon>
    </lineage>
</organism>
<feature type="non-terminal residue" evidence="1">
    <location>
        <position position="1"/>
    </location>
</feature>
<accession>A0A392VMC7</accession>
<evidence type="ECO:0000313" key="1">
    <source>
        <dbReference type="EMBL" id="MCI88633.1"/>
    </source>
</evidence>
<reference evidence="1 2" key="1">
    <citation type="journal article" date="2018" name="Front. Plant Sci.">
        <title>Red Clover (Trifolium pratense) and Zigzag Clover (T. medium) - A Picture of Genomic Similarities and Differences.</title>
        <authorList>
            <person name="Dluhosova J."/>
            <person name="Istvanek J."/>
            <person name="Nedelnik J."/>
            <person name="Repkova J."/>
        </authorList>
    </citation>
    <scope>NUCLEOTIDE SEQUENCE [LARGE SCALE GENOMIC DNA]</scope>
    <source>
        <strain evidence="2">cv. 10/8</strain>
        <tissue evidence="1">Leaf</tissue>
    </source>
</reference>
<comment type="caution">
    <text evidence="1">The sequence shown here is derived from an EMBL/GenBank/DDBJ whole genome shotgun (WGS) entry which is preliminary data.</text>
</comment>
<keyword evidence="2" id="KW-1185">Reference proteome</keyword>
<proteinExistence type="predicted"/>
<protein>
    <submittedName>
        <fullName evidence="1">Uncharacterized protein</fullName>
    </submittedName>
</protein>
<evidence type="ECO:0000313" key="2">
    <source>
        <dbReference type="Proteomes" id="UP000265520"/>
    </source>
</evidence>
<name>A0A392VMC7_9FABA</name>
<sequence>AVISSSRVRLRFLSGIFLSMGVDVVTAF</sequence>
<dbReference type="EMBL" id="LXQA011198105">
    <property type="protein sequence ID" value="MCI88633.1"/>
    <property type="molecule type" value="Genomic_DNA"/>
</dbReference>
<dbReference type="AlphaFoldDB" id="A0A392VMC7"/>
<dbReference type="Proteomes" id="UP000265520">
    <property type="component" value="Unassembled WGS sequence"/>
</dbReference>